<dbReference type="InParanoid" id="H3H5I9"/>
<dbReference type="AlphaFoldDB" id="H3H5I9"/>
<organism evidence="2 3">
    <name type="scientific">Phytophthora ramorum</name>
    <name type="common">Sudden oak death agent</name>
    <dbReference type="NCBI Taxonomy" id="164328"/>
    <lineage>
        <taxon>Eukaryota</taxon>
        <taxon>Sar</taxon>
        <taxon>Stramenopiles</taxon>
        <taxon>Oomycota</taxon>
        <taxon>Peronosporomycetes</taxon>
        <taxon>Peronosporales</taxon>
        <taxon>Peronosporaceae</taxon>
        <taxon>Phytophthora</taxon>
    </lineage>
</organism>
<dbReference type="EMBL" id="DS566347">
    <property type="status" value="NOT_ANNOTATED_CDS"/>
    <property type="molecule type" value="Genomic_DNA"/>
</dbReference>
<accession>H3H5I9</accession>
<name>H3H5I9_PHYRM</name>
<protein>
    <submittedName>
        <fullName evidence="2">Uncharacterized protein</fullName>
    </submittedName>
</protein>
<proteinExistence type="predicted"/>
<feature type="region of interest" description="Disordered" evidence="1">
    <location>
        <begin position="1"/>
        <end position="165"/>
    </location>
</feature>
<sequence length="332" mass="37005">MELSAVMKSGAARRGDVRGGRSSRAPTWRSGRIRESRPPMASNKENVQNPMAPTPASAFLPPLPTFPPLPPLPPSDASESRQSMEPAQRHIHHHYQYFPPHWTQRPQLKAKEGRPEGSRESIDTKKQATGLLRGAIDFEPPTLSLTNPPPPKPRELSPKKSSTQFERTIWSINPEELSALAMELAATRQETAEPSKKLSYAEASKRNLPGFTARLAAQADKAVKVEEPPMRTFKKYYGLPIIPLSGFPQCDFTPLEEKESPTKAYTGEETYSNVLDYSQSFGLSANTPTFYPRQTTASTELLQMGDWKCTNCALTSYIPEAQNFSYRFSCFG</sequence>
<reference evidence="2" key="2">
    <citation type="submission" date="2015-06" db="UniProtKB">
        <authorList>
            <consortium name="EnsemblProtists"/>
        </authorList>
    </citation>
    <scope>IDENTIFICATION</scope>
    <source>
        <strain evidence="2">Pr102</strain>
    </source>
</reference>
<evidence type="ECO:0000313" key="3">
    <source>
        <dbReference type="Proteomes" id="UP000005238"/>
    </source>
</evidence>
<dbReference type="Proteomes" id="UP000005238">
    <property type="component" value="Unassembled WGS sequence"/>
</dbReference>
<evidence type="ECO:0000256" key="1">
    <source>
        <dbReference type="SAM" id="MobiDB-lite"/>
    </source>
</evidence>
<reference evidence="3" key="1">
    <citation type="journal article" date="2006" name="Science">
        <title>Phytophthora genome sequences uncover evolutionary origins and mechanisms of pathogenesis.</title>
        <authorList>
            <person name="Tyler B.M."/>
            <person name="Tripathy S."/>
            <person name="Zhang X."/>
            <person name="Dehal P."/>
            <person name="Jiang R.H."/>
            <person name="Aerts A."/>
            <person name="Arredondo F.D."/>
            <person name="Baxter L."/>
            <person name="Bensasson D."/>
            <person name="Beynon J.L."/>
            <person name="Chapman J."/>
            <person name="Damasceno C.M."/>
            <person name="Dorrance A.E."/>
            <person name="Dou D."/>
            <person name="Dickerman A.W."/>
            <person name="Dubchak I.L."/>
            <person name="Garbelotto M."/>
            <person name="Gijzen M."/>
            <person name="Gordon S.G."/>
            <person name="Govers F."/>
            <person name="Grunwald N.J."/>
            <person name="Huang W."/>
            <person name="Ivors K.L."/>
            <person name="Jones R.W."/>
            <person name="Kamoun S."/>
            <person name="Krampis K."/>
            <person name="Lamour K.H."/>
            <person name="Lee M.K."/>
            <person name="McDonald W.H."/>
            <person name="Medina M."/>
            <person name="Meijer H.J."/>
            <person name="Nordberg E.K."/>
            <person name="Maclean D.J."/>
            <person name="Ospina-Giraldo M.D."/>
            <person name="Morris P.F."/>
            <person name="Phuntumart V."/>
            <person name="Putnam N.H."/>
            <person name="Rash S."/>
            <person name="Rose J.K."/>
            <person name="Sakihama Y."/>
            <person name="Salamov A.A."/>
            <person name="Savidor A."/>
            <person name="Scheuring C.F."/>
            <person name="Smith B.M."/>
            <person name="Sobral B.W."/>
            <person name="Terry A."/>
            <person name="Torto-Alalibo T.A."/>
            <person name="Win J."/>
            <person name="Xu Z."/>
            <person name="Zhang H."/>
            <person name="Grigoriev I.V."/>
            <person name="Rokhsar D.S."/>
            <person name="Boore J.L."/>
        </authorList>
    </citation>
    <scope>NUCLEOTIDE SEQUENCE [LARGE SCALE GENOMIC DNA]</scope>
    <source>
        <strain evidence="3">Pr102</strain>
    </source>
</reference>
<feature type="compositionally biased region" description="Pro residues" evidence="1">
    <location>
        <begin position="61"/>
        <end position="74"/>
    </location>
</feature>
<dbReference type="VEuPathDB" id="FungiDB:KRP23_9764"/>
<dbReference type="eggNOG" id="ENOG502RFBX">
    <property type="taxonomic scope" value="Eukaryota"/>
</dbReference>
<keyword evidence="3" id="KW-1185">Reference proteome</keyword>
<feature type="compositionally biased region" description="Basic and acidic residues" evidence="1">
    <location>
        <begin position="109"/>
        <end position="126"/>
    </location>
</feature>
<dbReference type="EnsemblProtists" id="Phyra85902">
    <property type="protein sequence ID" value="Phyra85902"/>
    <property type="gene ID" value="Phyra85902"/>
</dbReference>
<dbReference type="VEuPathDB" id="FungiDB:KRP22_7054"/>
<dbReference type="HOGENOM" id="CLU_067460_0_0_1"/>
<evidence type="ECO:0000313" key="2">
    <source>
        <dbReference type="EnsemblProtists" id="Phyra85902"/>
    </source>
</evidence>